<dbReference type="PROSITE" id="PS50893">
    <property type="entry name" value="ABC_TRANSPORTER_2"/>
    <property type="match status" value="2"/>
</dbReference>
<evidence type="ECO:0000259" key="4">
    <source>
        <dbReference type="PROSITE" id="PS50893"/>
    </source>
</evidence>
<name>A0ABN2MGC9_9MICO</name>
<evidence type="ECO:0000256" key="1">
    <source>
        <dbReference type="ARBA" id="ARBA00022737"/>
    </source>
</evidence>
<dbReference type="InterPro" id="IPR050611">
    <property type="entry name" value="ABCF"/>
</dbReference>
<gene>
    <name evidence="5" type="ORF">GCM10009750_03400</name>
</gene>
<keyword evidence="6" id="KW-1185">Reference proteome</keyword>
<dbReference type="SUPFAM" id="SSF52540">
    <property type="entry name" value="P-loop containing nucleoside triphosphate hydrolases"/>
    <property type="match status" value="2"/>
</dbReference>
<dbReference type="InterPro" id="IPR027417">
    <property type="entry name" value="P-loop_NTPase"/>
</dbReference>
<dbReference type="Pfam" id="PF00005">
    <property type="entry name" value="ABC_tran"/>
    <property type="match status" value="2"/>
</dbReference>
<dbReference type="PANTHER" id="PTHR19211">
    <property type="entry name" value="ATP-BINDING TRANSPORT PROTEIN-RELATED"/>
    <property type="match status" value="1"/>
</dbReference>
<proteinExistence type="predicted"/>
<keyword evidence="1" id="KW-0677">Repeat</keyword>
<dbReference type="CDD" id="cd03221">
    <property type="entry name" value="ABCF_EF-3"/>
    <property type="match status" value="1"/>
</dbReference>
<keyword evidence="2" id="KW-0547">Nucleotide-binding</keyword>
<evidence type="ECO:0000313" key="5">
    <source>
        <dbReference type="EMBL" id="GAA1824037.1"/>
    </source>
</evidence>
<feature type="domain" description="ABC transporter" evidence="4">
    <location>
        <begin position="371"/>
        <end position="564"/>
    </location>
</feature>
<dbReference type="PANTHER" id="PTHR19211:SF14">
    <property type="entry name" value="ATP-BINDING CASSETTE SUB-FAMILY F MEMBER 1"/>
    <property type="match status" value="1"/>
</dbReference>
<evidence type="ECO:0000313" key="6">
    <source>
        <dbReference type="Proteomes" id="UP001501746"/>
    </source>
</evidence>
<sequence>MTTAQLTLRSVTRRFADHVVLDRVDLTARPGERIGLIGDNGAGKSTLLRLIAGELEPDDGEALVVSPGGRSVLPQSVELPDGATVQDAVDLCWRELRALEHELHDAELALGTLATTPDPSPAEAAALDAGLEHYAELRDRYDARDGFGAPARLDAALHELGVGHLGRERTWTSLSGGERSRTALAAILAADAELLLLDEPTNDLDDDAWDWLLGQLRGHRGTVVAVTHDRAFLEAFTQTIWEVDAGSVARYGDGYAGYRAAKAAERERRRLAHEEWAAELARHRSLVESNAGRLDAIPRKLDKAGMGAGQFRARGRDHGAMGRIRNAKERIARLEDHPVAPPPEPLTFVHEFERGAPTSVPLEASSATPDAAMPPLVALLDVRVAAVRVERLELRAGERLLITGPNGVGKTSLLRTIAGEAAPDSGSVRVHGRVGHLRQQAPSTDRRRSLLEAYARGIRTDEASAADRLMGLGLFHGRELGVPVGGLSYGQRRRLELALLVSSPHDVLLLDEPTNHLAPELVDELEQALAGFEGAVVLVTHDRLMRERFAGRRLEVGQEAALTT</sequence>
<dbReference type="Proteomes" id="UP001501746">
    <property type="component" value="Unassembled WGS sequence"/>
</dbReference>
<dbReference type="SMART" id="SM00382">
    <property type="entry name" value="AAA"/>
    <property type="match status" value="2"/>
</dbReference>
<dbReference type="NCBIfam" id="NF000355">
    <property type="entry name" value="ribo_prot_ABC_F"/>
    <property type="match status" value="1"/>
</dbReference>
<dbReference type="PROSITE" id="PS00211">
    <property type="entry name" value="ABC_TRANSPORTER_1"/>
    <property type="match status" value="1"/>
</dbReference>
<accession>A0ABN2MGC9</accession>
<keyword evidence="3 5" id="KW-0067">ATP-binding</keyword>
<organism evidence="5 6">
    <name type="scientific">Agromyces salentinus</name>
    <dbReference type="NCBI Taxonomy" id="269421"/>
    <lineage>
        <taxon>Bacteria</taxon>
        <taxon>Bacillati</taxon>
        <taxon>Actinomycetota</taxon>
        <taxon>Actinomycetes</taxon>
        <taxon>Micrococcales</taxon>
        <taxon>Microbacteriaceae</taxon>
        <taxon>Agromyces</taxon>
    </lineage>
</organism>
<feature type="domain" description="ABC transporter" evidence="4">
    <location>
        <begin position="6"/>
        <end position="270"/>
    </location>
</feature>
<evidence type="ECO:0000256" key="3">
    <source>
        <dbReference type="ARBA" id="ARBA00022840"/>
    </source>
</evidence>
<dbReference type="InterPro" id="IPR003439">
    <property type="entry name" value="ABC_transporter-like_ATP-bd"/>
</dbReference>
<comment type="caution">
    <text evidence="5">The sequence shown here is derived from an EMBL/GenBank/DDBJ whole genome shotgun (WGS) entry which is preliminary data.</text>
</comment>
<reference evidence="5 6" key="1">
    <citation type="journal article" date="2019" name="Int. J. Syst. Evol. Microbiol.">
        <title>The Global Catalogue of Microorganisms (GCM) 10K type strain sequencing project: providing services to taxonomists for standard genome sequencing and annotation.</title>
        <authorList>
            <consortium name="The Broad Institute Genomics Platform"/>
            <consortium name="The Broad Institute Genome Sequencing Center for Infectious Disease"/>
            <person name="Wu L."/>
            <person name="Ma J."/>
        </authorList>
    </citation>
    <scope>NUCLEOTIDE SEQUENCE [LARGE SCALE GENOMIC DNA]</scope>
    <source>
        <strain evidence="5 6">JCM 14323</strain>
    </source>
</reference>
<dbReference type="EMBL" id="BAAANK010000001">
    <property type="protein sequence ID" value="GAA1824037.1"/>
    <property type="molecule type" value="Genomic_DNA"/>
</dbReference>
<dbReference type="Gene3D" id="3.40.50.300">
    <property type="entry name" value="P-loop containing nucleotide triphosphate hydrolases"/>
    <property type="match status" value="2"/>
</dbReference>
<evidence type="ECO:0000256" key="2">
    <source>
        <dbReference type="ARBA" id="ARBA00022741"/>
    </source>
</evidence>
<dbReference type="InterPro" id="IPR003593">
    <property type="entry name" value="AAA+_ATPase"/>
</dbReference>
<dbReference type="RefSeq" id="WP_157425852.1">
    <property type="nucleotide sequence ID" value="NZ_BAAANK010000001.1"/>
</dbReference>
<dbReference type="GO" id="GO:0005524">
    <property type="term" value="F:ATP binding"/>
    <property type="evidence" value="ECO:0007669"/>
    <property type="project" value="UniProtKB-KW"/>
</dbReference>
<dbReference type="InterPro" id="IPR017871">
    <property type="entry name" value="ABC_transporter-like_CS"/>
</dbReference>
<protein>
    <submittedName>
        <fullName evidence="5">ABC-F family ATP-binding cassette domain-containing protein</fullName>
    </submittedName>
</protein>